<keyword evidence="7 10" id="KW-0450">Lipoyl</keyword>
<dbReference type="Pfam" id="PF00364">
    <property type="entry name" value="Biotin_lipoyl"/>
    <property type="match status" value="1"/>
</dbReference>
<evidence type="ECO:0000313" key="14">
    <source>
        <dbReference type="Proteomes" id="UP000317155"/>
    </source>
</evidence>
<dbReference type="Gene3D" id="3.30.559.10">
    <property type="entry name" value="Chloramphenicol acetyltransferase-like domain"/>
    <property type="match status" value="1"/>
</dbReference>
<dbReference type="PANTHER" id="PTHR43416:SF5">
    <property type="entry name" value="DIHYDROLIPOYLLYSINE-RESIDUE SUCCINYLTRANSFERASE COMPONENT OF 2-OXOGLUTARATE DEHYDROGENASE COMPLEX, MITOCHONDRIAL"/>
    <property type="match status" value="1"/>
</dbReference>
<evidence type="ECO:0000313" key="13">
    <source>
        <dbReference type="EMBL" id="TRO83243.1"/>
    </source>
</evidence>
<comment type="caution">
    <text evidence="13">The sequence shown here is derived from an EMBL/GenBank/DDBJ whole genome shotgun (WGS) entry which is preliminary data.</text>
</comment>
<dbReference type="SUPFAM" id="SSF51230">
    <property type="entry name" value="Single hybrid motif"/>
    <property type="match status" value="1"/>
</dbReference>
<evidence type="ECO:0000256" key="7">
    <source>
        <dbReference type="ARBA" id="ARBA00022823"/>
    </source>
</evidence>
<feature type="domain" description="Lipoyl-binding" evidence="12">
    <location>
        <begin position="1"/>
        <end position="74"/>
    </location>
</feature>
<dbReference type="AlphaFoldDB" id="A0A550JJ88"/>
<dbReference type="PANTHER" id="PTHR43416">
    <property type="entry name" value="DIHYDROLIPOYLLYSINE-RESIDUE SUCCINYLTRANSFERASE COMPONENT OF 2-OXOGLUTARATE DEHYDROGENASE COMPLEX, MITOCHONDRIAL-RELATED"/>
    <property type="match status" value="1"/>
</dbReference>
<sequence>MEIKIPAIGESIVEATIAQWHKQSGDQVAKDELLCELETDKITLEIHAEVAGVLKIEAEEGQTVKVGAVIARLEESGAPAEATPPPEKPKETPPKVKAFPKEDGTPAPVAKNKPAPPPPVKMDKPAPPPPPQPAAEEPVGRVTRRPMSPIRRTIAERLLAARQQTAMATTFSEADLGRIMELRRKHGENFQRRHGVKLGLLPFFIKACAEALQEFPEVNARIDGGDIVYQHFYDIGIAVAAEKGLLVPVIREVPCRDFADLQKTLDDFAARAKVSRIELAELEGGTFSISNGGVYGSLLSTPLLNPPQSAILGLHAIQERPVARAGQVVIRPMMNLALSYDHRLIDGRQAVEFLLRIKTLVEEPEEMLLEL</sequence>
<reference evidence="13 14" key="1">
    <citation type="submission" date="2019-07" db="EMBL/GenBank/DDBJ databases">
        <title>Insights of Desulfuromonas acetexigens electromicrobiology.</title>
        <authorList>
            <person name="Katuri K."/>
            <person name="Sapireddy V."/>
            <person name="Shaw D.R."/>
            <person name="Saikaly P."/>
        </authorList>
    </citation>
    <scope>NUCLEOTIDE SEQUENCE [LARGE SCALE GENOMIC DNA]</scope>
    <source>
        <strain evidence="13 14">2873</strain>
    </source>
</reference>
<keyword evidence="8 10" id="KW-0012">Acyltransferase</keyword>
<dbReference type="Gene3D" id="2.40.50.100">
    <property type="match status" value="1"/>
</dbReference>
<name>A0A550JJ88_9BACT</name>
<proteinExistence type="inferred from homology"/>
<dbReference type="InterPro" id="IPR001078">
    <property type="entry name" value="2-oxoacid_DH_actylTfrase"/>
</dbReference>
<evidence type="ECO:0000256" key="3">
    <source>
        <dbReference type="ARBA" id="ARBA00005145"/>
    </source>
</evidence>
<evidence type="ECO:0000256" key="6">
    <source>
        <dbReference type="ARBA" id="ARBA00022679"/>
    </source>
</evidence>
<dbReference type="InterPro" id="IPR003016">
    <property type="entry name" value="2-oxoA_DH_lipoyl-BS"/>
</dbReference>
<organism evidence="13 14">
    <name type="scientific">Trichloromonas acetexigens</name>
    <dbReference type="NCBI Taxonomy" id="38815"/>
    <lineage>
        <taxon>Bacteria</taxon>
        <taxon>Pseudomonadati</taxon>
        <taxon>Thermodesulfobacteriota</taxon>
        <taxon>Desulfuromonadia</taxon>
        <taxon>Desulfuromonadales</taxon>
        <taxon>Trichloromonadaceae</taxon>
        <taxon>Trichloromonas</taxon>
    </lineage>
</organism>
<evidence type="ECO:0000256" key="1">
    <source>
        <dbReference type="ARBA" id="ARBA00001938"/>
    </source>
</evidence>
<evidence type="ECO:0000256" key="9">
    <source>
        <dbReference type="ARBA" id="ARBA00052761"/>
    </source>
</evidence>
<comment type="catalytic activity">
    <reaction evidence="9">
        <text>N(6)-[(R)-dihydrolipoyl]-L-lysyl-[protein] + succinyl-CoA = N(6)-[(R)-S(8)-succinyldihydrolipoyl]-L-lysyl-[protein] + CoA</text>
        <dbReference type="Rhea" id="RHEA:15213"/>
        <dbReference type="Rhea" id="RHEA-COMP:10475"/>
        <dbReference type="Rhea" id="RHEA-COMP:20092"/>
        <dbReference type="ChEBI" id="CHEBI:57287"/>
        <dbReference type="ChEBI" id="CHEBI:57292"/>
        <dbReference type="ChEBI" id="CHEBI:83100"/>
        <dbReference type="ChEBI" id="CHEBI:83120"/>
        <dbReference type="EC" id="2.3.1.61"/>
    </reaction>
</comment>
<dbReference type="GO" id="GO:0004149">
    <property type="term" value="F:dihydrolipoyllysine-residue succinyltransferase activity"/>
    <property type="evidence" value="ECO:0007669"/>
    <property type="project" value="UniProtKB-EC"/>
</dbReference>
<evidence type="ECO:0000259" key="12">
    <source>
        <dbReference type="PROSITE" id="PS50968"/>
    </source>
</evidence>
<keyword evidence="5" id="KW-0816">Tricarboxylic acid cycle</keyword>
<dbReference type="SUPFAM" id="SSF52777">
    <property type="entry name" value="CoA-dependent acyltransferases"/>
    <property type="match status" value="1"/>
</dbReference>
<evidence type="ECO:0000256" key="5">
    <source>
        <dbReference type="ARBA" id="ARBA00022532"/>
    </source>
</evidence>
<comment type="pathway">
    <text evidence="3">Amino-acid degradation; L-lysine degradation via saccharopine pathway; glutaryl-CoA from L-lysine: step 6/6.</text>
</comment>
<dbReference type="Pfam" id="PF00198">
    <property type="entry name" value="2-oxoacid_dh"/>
    <property type="match status" value="1"/>
</dbReference>
<dbReference type="GO" id="GO:0006099">
    <property type="term" value="P:tricarboxylic acid cycle"/>
    <property type="evidence" value="ECO:0007669"/>
    <property type="project" value="UniProtKB-KW"/>
</dbReference>
<feature type="compositionally biased region" description="Pro residues" evidence="11">
    <location>
        <begin position="114"/>
        <end position="133"/>
    </location>
</feature>
<dbReference type="InterPro" id="IPR050537">
    <property type="entry name" value="2-oxoacid_dehydrogenase"/>
</dbReference>
<comment type="similarity">
    <text evidence="4 10">Belongs to the 2-oxoacid dehydrogenase family.</text>
</comment>
<keyword evidence="14" id="KW-1185">Reference proteome</keyword>
<dbReference type="InterPro" id="IPR023213">
    <property type="entry name" value="CAT-like_dom_sf"/>
</dbReference>
<evidence type="ECO:0000256" key="8">
    <source>
        <dbReference type="ARBA" id="ARBA00023315"/>
    </source>
</evidence>
<comment type="function">
    <text evidence="2">E2 component of the 2-oxoglutarate dehydrogenase (OGDH) complex which catalyzes the second step in the conversion of 2-oxoglutarate to succinyl-CoA and CO(2).</text>
</comment>
<gene>
    <name evidence="13" type="ORF">FL622_03950</name>
</gene>
<protein>
    <recommendedName>
        <fullName evidence="10">Dihydrolipoamide acetyltransferase component of pyruvate dehydrogenase complex</fullName>
        <ecNumber evidence="10">2.3.1.-</ecNumber>
    </recommendedName>
</protein>
<evidence type="ECO:0000256" key="10">
    <source>
        <dbReference type="RuleBase" id="RU003423"/>
    </source>
</evidence>
<feature type="compositionally biased region" description="Basic and acidic residues" evidence="11">
    <location>
        <begin position="87"/>
        <end position="104"/>
    </location>
</feature>
<dbReference type="EMBL" id="VJVV01000002">
    <property type="protein sequence ID" value="TRO83243.1"/>
    <property type="molecule type" value="Genomic_DNA"/>
</dbReference>
<evidence type="ECO:0000256" key="11">
    <source>
        <dbReference type="SAM" id="MobiDB-lite"/>
    </source>
</evidence>
<dbReference type="Proteomes" id="UP000317155">
    <property type="component" value="Unassembled WGS sequence"/>
</dbReference>
<dbReference type="PROSITE" id="PS50968">
    <property type="entry name" value="BIOTINYL_LIPOYL"/>
    <property type="match status" value="1"/>
</dbReference>
<dbReference type="OrthoDB" id="9805770at2"/>
<dbReference type="PROSITE" id="PS00189">
    <property type="entry name" value="LIPOYL"/>
    <property type="match status" value="1"/>
</dbReference>
<evidence type="ECO:0000256" key="4">
    <source>
        <dbReference type="ARBA" id="ARBA00007317"/>
    </source>
</evidence>
<dbReference type="CDD" id="cd06849">
    <property type="entry name" value="lipoyl_domain"/>
    <property type="match status" value="1"/>
</dbReference>
<dbReference type="InterPro" id="IPR000089">
    <property type="entry name" value="Biotin_lipoyl"/>
</dbReference>
<feature type="region of interest" description="Disordered" evidence="11">
    <location>
        <begin position="75"/>
        <end position="143"/>
    </location>
</feature>
<dbReference type="InterPro" id="IPR011053">
    <property type="entry name" value="Single_hybrid_motif"/>
</dbReference>
<dbReference type="EC" id="2.3.1.-" evidence="10"/>
<keyword evidence="6 10" id="KW-0808">Transferase</keyword>
<evidence type="ECO:0000256" key="2">
    <source>
        <dbReference type="ARBA" id="ARBA00004052"/>
    </source>
</evidence>
<dbReference type="RefSeq" id="WP_092055974.1">
    <property type="nucleotide sequence ID" value="NZ_FOJJ01000012.1"/>
</dbReference>
<dbReference type="GO" id="GO:0005829">
    <property type="term" value="C:cytosol"/>
    <property type="evidence" value="ECO:0007669"/>
    <property type="project" value="TreeGrafter"/>
</dbReference>
<comment type="cofactor">
    <cofactor evidence="1 10">
        <name>(R)-lipoate</name>
        <dbReference type="ChEBI" id="CHEBI:83088"/>
    </cofactor>
</comment>
<accession>A0A550JJ88</accession>